<dbReference type="Gene3D" id="3.40.50.410">
    <property type="entry name" value="von Willebrand factor, type A domain"/>
    <property type="match status" value="1"/>
</dbReference>
<protein>
    <submittedName>
        <fullName evidence="2">VWA domain-containing protein</fullName>
    </submittedName>
</protein>
<dbReference type="InterPro" id="IPR002035">
    <property type="entry name" value="VWF_A"/>
</dbReference>
<reference evidence="2" key="2">
    <citation type="submission" date="2024-06" db="EMBL/GenBank/DDBJ databases">
        <authorList>
            <person name="Plum-Jensen L.E."/>
            <person name="Schramm A."/>
            <person name="Marshall I.P.G."/>
        </authorList>
    </citation>
    <scope>NUCLEOTIDE SEQUENCE</scope>
    <source>
        <strain evidence="2">Rat1</strain>
    </source>
</reference>
<dbReference type="SUPFAM" id="SSF53300">
    <property type="entry name" value="vWA-like"/>
    <property type="match status" value="1"/>
</dbReference>
<reference evidence="2" key="1">
    <citation type="journal article" date="2024" name="Syst. Appl. Microbiol.">
        <title>First single-strain enrichments of Electrothrix cable bacteria, description of E. aestuarii sp. nov. and E. rattekaaiensis sp. nov., and proposal of a cable bacteria taxonomy following the rules of the SeqCode.</title>
        <authorList>
            <person name="Plum-Jensen L.E."/>
            <person name="Schramm A."/>
            <person name="Marshall I.P.G."/>
        </authorList>
    </citation>
    <scope>NUCLEOTIDE SEQUENCE</scope>
    <source>
        <strain evidence="2">Rat1</strain>
    </source>
</reference>
<dbReference type="SMART" id="SM00327">
    <property type="entry name" value="VWA"/>
    <property type="match status" value="1"/>
</dbReference>
<dbReference type="PANTHER" id="PTHR10579:SF43">
    <property type="entry name" value="ZINC FINGER (C3HC4-TYPE RING FINGER) FAMILY PROTEIN"/>
    <property type="match status" value="1"/>
</dbReference>
<dbReference type="InterPro" id="IPR036465">
    <property type="entry name" value="vWFA_dom_sf"/>
</dbReference>
<accession>A0AAU8LQZ2</accession>
<dbReference type="KEGG" id="eaj:Q3M24_14205"/>
<dbReference type="InterPro" id="IPR051266">
    <property type="entry name" value="CLCR"/>
</dbReference>
<organism evidence="2">
    <name type="scientific">Candidatus Electrothrix aestuarii</name>
    <dbReference type="NCBI Taxonomy" id="3062594"/>
    <lineage>
        <taxon>Bacteria</taxon>
        <taxon>Pseudomonadati</taxon>
        <taxon>Thermodesulfobacteriota</taxon>
        <taxon>Desulfobulbia</taxon>
        <taxon>Desulfobulbales</taxon>
        <taxon>Desulfobulbaceae</taxon>
        <taxon>Candidatus Electrothrix</taxon>
    </lineage>
</organism>
<evidence type="ECO:0000259" key="1">
    <source>
        <dbReference type="PROSITE" id="PS50234"/>
    </source>
</evidence>
<dbReference type="Pfam" id="PF00092">
    <property type="entry name" value="VWA"/>
    <property type="match status" value="1"/>
</dbReference>
<dbReference type="AlphaFoldDB" id="A0AAU8LQZ2"/>
<feature type="domain" description="VWFA" evidence="1">
    <location>
        <begin position="82"/>
        <end position="266"/>
    </location>
</feature>
<dbReference type="EMBL" id="CP159373">
    <property type="protein sequence ID" value="XCN71465.1"/>
    <property type="molecule type" value="Genomic_DNA"/>
</dbReference>
<gene>
    <name evidence="2" type="ORF">Q3M24_14205</name>
</gene>
<proteinExistence type="predicted"/>
<evidence type="ECO:0000313" key="2">
    <source>
        <dbReference type="EMBL" id="XCN71465.1"/>
    </source>
</evidence>
<dbReference type="PANTHER" id="PTHR10579">
    <property type="entry name" value="CALCIUM-ACTIVATED CHLORIDE CHANNEL REGULATOR"/>
    <property type="match status" value="1"/>
</dbReference>
<name>A0AAU8LQZ2_9BACT</name>
<sequence>MRKSIRTPIKKTTRSCHLLWRVVLLVSVSLLLAGTAWAGPLQLQTTFDNNTVYSEQPAPHYLEVLVIAAPATGAVKRRLPLNLALVIDTSGSMRDENKLTSVQQAAIALVNRLQPEDRLAIVSYNNEAKVVLPSSPMKMEQEARWLIQSLRADGGTNLGAGLIEGYHQLREFASPRSINRVLLLSDGKANVGITSSAELSRMALQEADAGISLSTFGVGLDFNEDLMAALSESGRGMYYFIDRPESMETILAKEFNSVESLMAADIQVTITLAPDLHIERVFANSYQVNGNTISVRFGDLSAGERRRMQVRFLPSPRSQGTANNAAKVEMSYRTPGGEGSGTLTQGIGLAYVKSPQAIAGNLDKEVAERSAVFEANFARMEAAQAYDRGEKKRAASILNTVKKKLEGLTSSSRRVQQEVTEMEEYQQGLEQAMPASKRAMMQKQVKYKGQALEGC</sequence>
<dbReference type="PROSITE" id="PS50234">
    <property type="entry name" value="VWFA"/>
    <property type="match status" value="1"/>
</dbReference>